<dbReference type="PANTHER" id="PTHR21137">
    <property type="entry name" value="ODORANT RECEPTOR"/>
    <property type="match status" value="1"/>
</dbReference>
<dbReference type="EMBL" id="MG816615">
    <property type="protein sequence ID" value="AXF48800.1"/>
    <property type="molecule type" value="mRNA"/>
</dbReference>
<protein>
    <recommendedName>
        <fullName evidence="10">Odorant receptor</fullName>
    </recommendedName>
</protein>
<evidence type="ECO:0000256" key="3">
    <source>
        <dbReference type="ARBA" id="ARBA00022606"/>
    </source>
</evidence>
<dbReference type="Pfam" id="PF02949">
    <property type="entry name" value="7tm_6"/>
    <property type="match status" value="1"/>
</dbReference>
<feature type="transmembrane region" description="Helical" evidence="10">
    <location>
        <begin position="282"/>
        <end position="301"/>
    </location>
</feature>
<feature type="transmembrane region" description="Helical" evidence="10">
    <location>
        <begin position="91"/>
        <end position="111"/>
    </location>
</feature>
<dbReference type="AlphaFoldDB" id="A0A345BEX6"/>
<evidence type="ECO:0000313" key="11">
    <source>
        <dbReference type="EMBL" id="AXF48800.1"/>
    </source>
</evidence>
<reference evidence="11" key="1">
    <citation type="journal article" date="2018" name="Comp. Biochem. Physiol. Part D Genomics Proteomics">
        <title>Analysis of the grapevine moth Lobesia botrana antennal transcriptome and expression of odorant-binding and chemosensory proteins.</title>
        <authorList>
            <person name="Rojas V."/>
            <person name="Jimenez H."/>
            <person name="Palma-Millanao R."/>
            <person name="Gonzalez-Gonzalez A."/>
            <person name="Machuca J."/>
            <person name="Godoy R."/>
            <person name="Ceballos R."/>
            <person name="Mutis A."/>
            <person name="Venthur H."/>
        </authorList>
    </citation>
    <scope>NUCLEOTIDE SEQUENCE</scope>
</reference>
<keyword evidence="7 10" id="KW-0472">Membrane</keyword>
<accession>A0A345BEX6</accession>
<keyword evidence="9 10" id="KW-0807">Transducer</keyword>
<dbReference type="PANTHER" id="PTHR21137:SF35">
    <property type="entry name" value="ODORANT RECEPTOR 19A-RELATED"/>
    <property type="match status" value="1"/>
</dbReference>
<dbReference type="GO" id="GO:0005549">
    <property type="term" value="F:odorant binding"/>
    <property type="evidence" value="ECO:0007669"/>
    <property type="project" value="InterPro"/>
</dbReference>
<name>A0A345BEX6_9NEOP</name>
<evidence type="ECO:0000256" key="1">
    <source>
        <dbReference type="ARBA" id="ARBA00004651"/>
    </source>
</evidence>
<dbReference type="InterPro" id="IPR004117">
    <property type="entry name" value="7tm6_olfct_rcpt"/>
</dbReference>
<evidence type="ECO:0000256" key="6">
    <source>
        <dbReference type="ARBA" id="ARBA00022989"/>
    </source>
</evidence>
<evidence type="ECO:0000256" key="10">
    <source>
        <dbReference type="RuleBase" id="RU351113"/>
    </source>
</evidence>
<evidence type="ECO:0000256" key="9">
    <source>
        <dbReference type="ARBA" id="ARBA00023224"/>
    </source>
</evidence>
<proteinExistence type="evidence at transcript level"/>
<dbReference type="GO" id="GO:0005886">
    <property type="term" value="C:plasma membrane"/>
    <property type="evidence" value="ECO:0007669"/>
    <property type="project" value="UniProtKB-SubCell"/>
</dbReference>
<evidence type="ECO:0000256" key="7">
    <source>
        <dbReference type="ARBA" id="ARBA00023136"/>
    </source>
</evidence>
<comment type="similarity">
    <text evidence="10">Belongs to the insect chemoreceptor superfamily. Heteromeric odorant receptor channel (TC 1.A.69) family.</text>
</comment>
<keyword evidence="8 10" id="KW-0675">Receptor</keyword>
<feature type="transmembrane region" description="Helical" evidence="10">
    <location>
        <begin position="214"/>
        <end position="232"/>
    </location>
</feature>
<evidence type="ECO:0000256" key="5">
    <source>
        <dbReference type="ARBA" id="ARBA00022725"/>
    </source>
</evidence>
<comment type="caution">
    <text evidence="10">Lacks conserved residue(s) required for the propagation of feature annotation.</text>
</comment>
<sequence length="401" mass="45885">MPKVTNKSPTMVLTTYQKNETRKFLNLICKIIYFSCGKNFWYDDMDYPRIFMAIHNTLSNLLEVIVIAFNMGEWGAFLTQHHLNEKQTNDMCLFAFSHVLLYSVYVTVLYYKQDLRKLVYTFGVTLKEVCNDEMTERMMIKTAGRYLTGLVFLCSSTLVFFGIGSGLQSITTNATFTTVIPTWPDTEDRRTIAGIARLLYYLVWWILMVRTVSVYLIILTLTICLAHQFTILCKYFESLNNIFEGTGSQAEKERRYEEAFKVGIQMHSTTLWCAKKTQETCGLAFSAQVIMSVSVLVMLMIQTMSIERTLRDMLPIGFMAASVLVAAGVFMWNAGDVTIEASRLPAAMFYSGWYNCQRDSSVRMRKLVTISITQAQKRVLIKGLGIIELSYESYVKIVKSS</sequence>
<keyword evidence="2" id="KW-1003">Cell membrane</keyword>
<feature type="transmembrane region" description="Helical" evidence="10">
    <location>
        <begin position="50"/>
        <end position="71"/>
    </location>
</feature>
<keyword evidence="4 10" id="KW-0812">Transmembrane</keyword>
<comment type="subcellular location">
    <subcellularLocation>
        <location evidence="1 10">Cell membrane</location>
        <topology evidence="1 10">Multi-pass membrane protein</topology>
    </subcellularLocation>
</comment>
<evidence type="ECO:0000256" key="4">
    <source>
        <dbReference type="ARBA" id="ARBA00022692"/>
    </source>
</evidence>
<feature type="transmembrane region" description="Helical" evidence="10">
    <location>
        <begin position="313"/>
        <end position="332"/>
    </location>
</feature>
<evidence type="ECO:0000256" key="8">
    <source>
        <dbReference type="ARBA" id="ARBA00023170"/>
    </source>
</evidence>
<organism evidence="11">
    <name type="scientific">Lobesia botrana</name>
    <dbReference type="NCBI Taxonomy" id="209534"/>
    <lineage>
        <taxon>Eukaryota</taxon>
        <taxon>Metazoa</taxon>
        <taxon>Ecdysozoa</taxon>
        <taxon>Arthropoda</taxon>
        <taxon>Hexapoda</taxon>
        <taxon>Insecta</taxon>
        <taxon>Pterygota</taxon>
        <taxon>Neoptera</taxon>
        <taxon>Endopterygota</taxon>
        <taxon>Lepidoptera</taxon>
        <taxon>Glossata</taxon>
        <taxon>Ditrysia</taxon>
        <taxon>Tortricoidea</taxon>
        <taxon>Tortricidae</taxon>
        <taxon>Olethreutinae</taxon>
        <taxon>Olethreutini</taxon>
        <taxon>Lobesia</taxon>
    </lineage>
</organism>
<dbReference type="GO" id="GO:0004984">
    <property type="term" value="F:olfactory receptor activity"/>
    <property type="evidence" value="ECO:0007669"/>
    <property type="project" value="InterPro"/>
</dbReference>
<keyword evidence="6 10" id="KW-1133">Transmembrane helix</keyword>
<evidence type="ECO:0000256" key="2">
    <source>
        <dbReference type="ARBA" id="ARBA00022475"/>
    </source>
</evidence>
<dbReference type="GO" id="GO:0007165">
    <property type="term" value="P:signal transduction"/>
    <property type="evidence" value="ECO:0007669"/>
    <property type="project" value="UniProtKB-KW"/>
</dbReference>
<feature type="transmembrane region" description="Helical" evidence="10">
    <location>
        <begin position="146"/>
        <end position="170"/>
    </location>
</feature>
<keyword evidence="5 10" id="KW-0552">Olfaction</keyword>
<keyword evidence="3 10" id="KW-0716">Sensory transduction</keyword>